<keyword evidence="5" id="KW-0573">Peptidoglycan synthesis</keyword>
<feature type="domain" description="Peptidase S11 D-alanyl-D-alanine carboxypeptidase A N-terminal" evidence="11">
    <location>
        <begin position="86"/>
        <end position="280"/>
    </location>
</feature>
<evidence type="ECO:0000256" key="10">
    <source>
        <dbReference type="SAM" id="Phobius"/>
    </source>
</evidence>
<evidence type="ECO:0000256" key="6">
    <source>
        <dbReference type="ARBA" id="ARBA00023316"/>
    </source>
</evidence>
<keyword evidence="3" id="KW-0378">Hydrolase</keyword>
<feature type="transmembrane region" description="Helical" evidence="10">
    <location>
        <begin position="19"/>
        <end position="38"/>
    </location>
</feature>
<evidence type="ECO:0000256" key="9">
    <source>
        <dbReference type="RuleBase" id="RU004016"/>
    </source>
</evidence>
<sequence>MTDLEAQAAKAKVYRRRRIVVFSTLAVVIALLTTGGVYTANALGAAVPAAAPQVTDPEPVAAAPQQLSLPGFGAYAVGAVGFDGLLATGNESTPMPMASITKVITALTVLAEHPIPAGESGPDIEYTDADVDIYWDMVAQNGSVAPVEAGATLSLKESLEALLIPSGNNYGISIANWAFGSEQALVEKANAWLAANGLANTHVVDSSGISDDNLGTAADMVLLGEIALRDPTIAAIVASKSVDIPEIGTLKNSNKLLGTHGVDGMKTGTTDDAANLLFTADYAVGASTVTVVGVLLGGENHSVLDEAIAALLDSVAPGFHEVAPLEANQVLAEYTTPWGETARARTADGATVVVWSDTPVDVEVQAEPVTLAERGEQVGTAIVRAGTQEISVPLVLDAGIDDPGTWWRLSNPGALD</sequence>
<evidence type="ECO:0000256" key="4">
    <source>
        <dbReference type="ARBA" id="ARBA00022960"/>
    </source>
</evidence>
<dbReference type="InterPro" id="IPR012338">
    <property type="entry name" value="Beta-lactam/transpept-like"/>
</dbReference>
<reference evidence="13" key="1">
    <citation type="submission" date="2016-11" db="EMBL/GenBank/DDBJ databases">
        <authorList>
            <person name="Varghese N."/>
            <person name="Submissions S."/>
        </authorList>
    </citation>
    <scope>NUCLEOTIDE SEQUENCE [LARGE SCALE GENOMIC DNA]</scope>
    <source>
        <strain evidence="13">DSM 8595</strain>
    </source>
</reference>
<dbReference type="OrthoDB" id="5241551at2"/>
<keyword evidence="4" id="KW-0133">Cell shape</keyword>
<evidence type="ECO:0000256" key="1">
    <source>
        <dbReference type="ARBA" id="ARBA00007164"/>
    </source>
</evidence>
<dbReference type="GO" id="GO:0009002">
    <property type="term" value="F:serine-type D-Ala-D-Ala carboxypeptidase activity"/>
    <property type="evidence" value="ECO:0007669"/>
    <property type="project" value="InterPro"/>
</dbReference>
<gene>
    <name evidence="12" type="ORF">SAMN05443544_0880</name>
</gene>
<organism evidence="12 13">
    <name type="scientific">Agromyces cerinus subsp. cerinus</name>
    <dbReference type="NCBI Taxonomy" id="232089"/>
    <lineage>
        <taxon>Bacteria</taxon>
        <taxon>Bacillati</taxon>
        <taxon>Actinomycetota</taxon>
        <taxon>Actinomycetes</taxon>
        <taxon>Micrococcales</taxon>
        <taxon>Microbacteriaceae</taxon>
        <taxon>Agromyces</taxon>
    </lineage>
</organism>
<keyword evidence="10" id="KW-0812">Transmembrane</keyword>
<dbReference type="PRINTS" id="PR00725">
    <property type="entry name" value="DADACBPTASE1"/>
</dbReference>
<dbReference type="GO" id="GO:0009252">
    <property type="term" value="P:peptidoglycan biosynthetic process"/>
    <property type="evidence" value="ECO:0007669"/>
    <property type="project" value="UniProtKB-KW"/>
</dbReference>
<evidence type="ECO:0000313" key="13">
    <source>
        <dbReference type="Proteomes" id="UP000184699"/>
    </source>
</evidence>
<keyword evidence="2" id="KW-0732">Signal</keyword>
<dbReference type="Gene3D" id="3.40.710.10">
    <property type="entry name" value="DD-peptidase/beta-lactamase superfamily"/>
    <property type="match status" value="1"/>
</dbReference>
<dbReference type="InterPro" id="IPR001967">
    <property type="entry name" value="Peptidase_S11_N"/>
</dbReference>
<keyword evidence="12" id="KW-0121">Carboxypeptidase</keyword>
<proteinExistence type="inferred from homology"/>
<dbReference type="RefSeq" id="WP_084183571.1">
    <property type="nucleotide sequence ID" value="NZ_FSRJ01000001.1"/>
</dbReference>
<dbReference type="InterPro" id="IPR018044">
    <property type="entry name" value="Peptidase_S11"/>
</dbReference>
<dbReference type="SUPFAM" id="SSF56601">
    <property type="entry name" value="beta-lactamase/transpeptidase-like"/>
    <property type="match status" value="1"/>
</dbReference>
<keyword evidence="12" id="KW-0645">Protease</keyword>
<keyword evidence="10" id="KW-1133">Transmembrane helix</keyword>
<name>A0A1N6DYA4_9MICO</name>
<feature type="binding site" evidence="8">
    <location>
        <position position="266"/>
    </location>
    <ligand>
        <name>substrate</name>
    </ligand>
</feature>
<dbReference type="PANTHER" id="PTHR21581:SF33">
    <property type="entry name" value="D-ALANYL-D-ALANINE CARBOXYPEPTIDASE DACB"/>
    <property type="match status" value="1"/>
</dbReference>
<evidence type="ECO:0000256" key="2">
    <source>
        <dbReference type="ARBA" id="ARBA00022729"/>
    </source>
</evidence>
<dbReference type="GO" id="GO:0008360">
    <property type="term" value="P:regulation of cell shape"/>
    <property type="evidence" value="ECO:0007669"/>
    <property type="project" value="UniProtKB-KW"/>
</dbReference>
<dbReference type="GO" id="GO:0006508">
    <property type="term" value="P:proteolysis"/>
    <property type="evidence" value="ECO:0007669"/>
    <property type="project" value="InterPro"/>
</dbReference>
<accession>A0A1N6DYA4</accession>
<comment type="similarity">
    <text evidence="1 9">Belongs to the peptidase S11 family.</text>
</comment>
<evidence type="ECO:0000313" key="12">
    <source>
        <dbReference type="EMBL" id="SIN75760.1"/>
    </source>
</evidence>
<dbReference type="PANTHER" id="PTHR21581">
    <property type="entry name" value="D-ALANYL-D-ALANINE CARBOXYPEPTIDASE"/>
    <property type="match status" value="1"/>
</dbReference>
<evidence type="ECO:0000259" key="11">
    <source>
        <dbReference type="Pfam" id="PF00768"/>
    </source>
</evidence>
<evidence type="ECO:0000256" key="5">
    <source>
        <dbReference type="ARBA" id="ARBA00022984"/>
    </source>
</evidence>
<evidence type="ECO:0000256" key="3">
    <source>
        <dbReference type="ARBA" id="ARBA00022801"/>
    </source>
</evidence>
<keyword evidence="13" id="KW-1185">Reference proteome</keyword>
<feature type="active site" description="Acyl-ester intermediate" evidence="7">
    <location>
        <position position="99"/>
    </location>
</feature>
<dbReference type="EMBL" id="FSRJ01000001">
    <property type="protein sequence ID" value="SIN75760.1"/>
    <property type="molecule type" value="Genomic_DNA"/>
</dbReference>
<dbReference type="Pfam" id="PF00768">
    <property type="entry name" value="Peptidase_S11"/>
    <property type="match status" value="1"/>
</dbReference>
<dbReference type="GO" id="GO:0071555">
    <property type="term" value="P:cell wall organization"/>
    <property type="evidence" value="ECO:0007669"/>
    <property type="project" value="UniProtKB-KW"/>
</dbReference>
<evidence type="ECO:0000256" key="8">
    <source>
        <dbReference type="PIRSR" id="PIRSR618044-2"/>
    </source>
</evidence>
<keyword evidence="6" id="KW-0961">Cell wall biogenesis/degradation</keyword>
<protein>
    <submittedName>
        <fullName evidence="12">D-alanyl-D-alanine carboxypeptidase (Penicillin-binding protein 5/6)</fullName>
    </submittedName>
</protein>
<feature type="active site" description="Proton acceptor" evidence="7">
    <location>
        <position position="102"/>
    </location>
</feature>
<dbReference type="AlphaFoldDB" id="A0A1N6DYA4"/>
<feature type="active site" evidence="7">
    <location>
        <position position="166"/>
    </location>
</feature>
<dbReference type="Proteomes" id="UP000184699">
    <property type="component" value="Unassembled WGS sequence"/>
</dbReference>
<keyword evidence="10" id="KW-0472">Membrane</keyword>
<evidence type="ECO:0000256" key="7">
    <source>
        <dbReference type="PIRSR" id="PIRSR618044-1"/>
    </source>
</evidence>
<dbReference type="STRING" id="232089.SAMN05443544_0880"/>